<dbReference type="AlphaFoldDB" id="A0A099ICH4"/>
<dbReference type="PANTHER" id="PTHR40398">
    <property type="entry name" value="PTS SYSTEM GLUCITOL/SORBITOL-SPECIFIC EIIA COMPONENT"/>
    <property type="match status" value="1"/>
</dbReference>
<dbReference type="Proteomes" id="UP000030008">
    <property type="component" value="Unassembled WGS sequence"/>
</dbReference>
<dbReference type="PANTHER" id="PTHR40398:SF1">
    <property type="entry name" value="PTS SYSTEM GLUCITOL_SORBITOL-SPECIFIC EIIA COMPONENT"/>
    <property type="match status" value="1"/>
</dbReference>
<dbReference type="GO" id="GO:0008982">
    <property type="term" value="F:protein-N(PI)-phosphohistidine-sugar phosphotransferase activity"/>
    <property type="evidence" value="ECO:0007669"/>
    <property type="project" value="InterPro"/>
</dbReference>
<name>A0A099ICH4_CLOIN</name>
<evidence type="ECO:0000313" key="2">
    <source>
        <dbReference type="EMBL" id="KGJ54673.1"/>
    </source>
</evidence>
<keyword evidence="2" id="KW-0813">Transport</keyword>
<reference evidence="2 3" key="1">
    <citation type="submission" date="2014-08" db="EMBL/GenBank/DDBJ databases">
        <title>Clostridium innocuum, an unnegligible vancomycin-resistant pathogen causing extra-intestinal infections.</title>
        <authorList>
            <person name="Feng Y."/>
            <person name="Chiu C.-H."/>
        </authorList>
    </citation>
    <scope>NUCLEOTIDE SEQUENCE [LARGE SCALE GENOMIC DNA]</scope>
    <source>
        <strain evidence="2 3">AN88</strain>
    </source>
</reference>
<comment type="caution">
    <text evidence="1">Lacks conserved residue(s) required for the propagation of feature annotation.</text>
</comment>
<gene>
    <name evidence="2" type="ORF">CIAN88_02370</name>
</gene>
<dbReference type="Gene3D" id="2.40.33.40">
    <property type="entry name" value="Phosphotransferase system, glucitol/sorbitol-specific IIA component"/>
    <property type="match status" value="1"/>
</dbReference>
<comment type="caution">
    <text evidence="2">The sequence shown here is derived from an EMBL/GenBank/DDBJ whole genome shotgun (WGS) entry which is preliminary data.</text>
</comment>
<proteinExistence type="predicted"/>
<organism evidence="2 3">
    <name type="scientific">Clostridium innocuum</name>
    <dbReference type="NCBI Taxonomy" id="1522"/>
    <lineage>
        <taxon>Bacteria</taxon>
        <taxon>Bacillati</taxon>
        <taxon>Bacillota</taxon>
        <taxon>Clostridia</taxon>
        <taxon>Eubacteriales</taxon>
        <taxon>Clostridiaceae</taxon>
        <taxon>Clostridium</taxon>
    </lineage>
</organism>
<dbReference type="PROSITE" id="PS51097">
    <property type="entry name" value="PTS_EIIA_TYPE_5"/>
    <property type="match status" value="1"/>
</dbReference>
<dbReference type="GO" id="GO:0005737">
    <property type="term" value="C:cytoplasm"/>
    <property type="evidence" value="ECO:0007669"/>
    <property type="project" value="InterPro"/>
</dbReference>
<dbReference type="SUPFAM" id="SSF141530">
    <property type="entry name" value="PTSIIA/GutA-like"/>
    <property type="match status" value="1"/>
</dbReference>
<keyword evidence="2" id="KW-0762">Sugar transport</keyword>
<evidence type="ECO:0000256" key="1">
    <source>
        <dbReference type="PROSITE-ProRule" id="PRU00420"/>
    </source>
</evidence>
<dbReference type="GO" id="GO:0009401">
    <property type="term" value="P:phosphoenolpyruvate-dependent sugar phosphotransferase system"/>
    <property type="evidence" value="ECO:0007669"/>
    <property type="project" value="InterPro"/>
</dbReference>
<protein>
    <submittedName>
        <fullName evidence="2">PTS glucose transporter subunit IIABC</fullName>
    </submittedName>
</protein>
<dbReference type="Pfam" id="PF03829">
    <property type="entry name" value="PTSIIA_gutA"/>
    <property type="match status" value="1"/>
</dbReference>
<dbReference type="GO" id="GO:0016301">
    <property type="term" value="F:kinase activity"/>
    <property type="evidence" value="ECO:0007669"/>
    <property type="project" value="TreeGrafter"/>
</dbReference>
<accession>A0A099ICH4</accession>
<dbReference type="EMBL" id="JQIF01000011">
    <property type="protein sequence ID" value="KGJ54673.1"/>
    <property type="molecule type" value="Genomic_DNA"/>
</dbReference>
<dbReference type="InterPro" id="IPR004716">
    <property type="entry name" value="PTS_IIA_glucitol/sorbitol-sp"/>
</dbReference>
<dbReference type="RefSeq" id="WP_044903826.1">
    <property type="nucleotide sequence ID" value="NZ_JAQCQO010000085.1"/>
</dbReference>
<sequence length="127" mass="14411">MDFKVNTRVKEVGSDAIGFVKENMILFFGDMAPEDLRQYCFILNSHELYEEIQSGDLLSIDGYVYTIEEVGSVANENFKNLGHITLHFQYDESEILGGSIYLKEPLTHELHKDSIIAVKSASMQDKS</sequence>
<dbReference type="InterPro" id="IPR036665">
    <property type="entry name" value="PTS_IIA_glucitol/sorbitol_sf"/>
</dbReference>
<evidence type="ECO:0000313" key="3">
    <source>
        <dbReference type="Proteomes" id="UP000030008"/>
    </source>
</evidence>